<reference evidence="2" key="1">
    <citation type="submission" date="2016-11" db="EMBL/GenBank/DDBJ databases">
        <authorList>
            <person name="Varghese N."/>
            <person name="Submissions S."/>
        </authorList>
    </citation>
    <scope>NUCLEOTIDE SEQUENCE [LARGE SCALE GENOMIC DNA]</scope>
    <source>
        <strain evidence="2">DSM 17957</strain>
    </source>
</reference>
<dbReference type="STRING" id="1121919.SAMN02745975_02521"/>
<dbReference type="AlphaFoldDB" id="A0A1M6KW36"/>
<dbReference type="RefSeq" id="WP_408606960.1">
    <property type="nucleotide sequence ID" value="NZ_FQZV01000032.1"/>
</dbReference>
<protein>
    <recommendedName>
        <fullName evidence="3">Transposase</fullName>
    </recommendedName>
</protein>
<accession>A0A1M6KW36</accession>
<keyword evidence="2" id="KW-1185">Reference proteome</keyword>
<dbReference type="Proteomes" id="UP000184536">
    <property type="component" value="Unassembled WGS sequence"/>
</dbReference>
<organism evidence="1 2">
    <name type="scientific">Geosporobacter subterraneus DSM 17957</name>
    <dbReference type="NCBI Taxonomy" id="1121919"/>
    <lineage>
        <taxon>Bacteria</taxon>
        <taxon>Bacillati</taxon>
        <taxon>Bacillota</taxon>
        <taxon>Clostridia</taxon>
        <taxon>Peptostreptococcales</taxon>
        <taxon>Thermotaleaceae</taxon>
        <taxon>Geosporobacter</taxon>
    </lineage>
</organism>
<evidence type="ECO:0000313" key="1">
    <source>
        <dbReference type="EMBL" id="SHJ63149.1"/>
    </source>
</evidence>
<evidence type="ECO:0008006" key="3">
    <source>
        <dbReference type="Google" id="ProtNLM"/>
    </source>
</evidence>
<dbReference type="EMBL" id="FQZV01000032">
    <property type="protein sequence ID" value="SHJ63149.1"/>
    <property type="molecule type" value="Genomic_DNA"/>
</dbReference>
<sequence length="81" mass="9398">MKLNENREIWINRVKDFRASNLTQKAWCEKNSVKVSALRYWLRNRDEPSSIDSGNSYSPGFEFATVSISRDFSPAIVLEIN</sequence>
<dbReference type="NCBIfam" id="NF047593">
    <property type="entry name" value="IS66_ISAeme5_TnpA"/>
    <property type="match status" value="1"/>
</dbReference>
<gene>
    <name evidence="1" type="ORF">SAMN02745975_02521</name>
</gene>
<feature type="non-terminal residue" evidence="1">
    <location>
        <position position="81"/>
    </location>
</feature>
<evidence type="ECO:0000313" key="2">
    <source>
        <dbReference type="Proteomes" id="UP000184536"/>
    </source>
</evidence>
<proteinExistence type="predicted"/>
<name>A0A1M6KW36_9FIRM</name>